<keyword evidence="3" id="KW-1185">Reference proteome</keyword>
<reference evidence="2" key="1">
    <citation type="submission" date="2023-12" db="EMBL/GenBank/DDBJ databases">
        <title>Fervidustalea candida gen. nov., sp. nov., a novel member of the family Paenibacillaceae isolated from a geothermal area.</title>
        <authorList>
            <person name="Li W.-J."/>
            <person name="Jiao J.-Y."/>
            <person name="Chen Y."/>
        </authorList>
    </citation>
    <scope>NUCLEOTIDE SEQUENCE</scope>
    <source>
        <strain evidence="2">SYSU GA230002</strain>
    </source>
</reference>
<accession>A0ABU5ZGQ4</accession>
<dbReference type="InterPro" id="IPR011053">
    <property type="entry name" value="Single_hybrid_motif"/>
</dbReference>
<feature type="domain" description="Multidrug resistance protein MdtA-like barrel-sandwich hybrid" evidence="1">
    <location>
        <begin position="7"/>
        <end position="72"/>
    </location>
</feature>
<dbReference type="RefSeq" id="WP_371752961.1">
    <property type="nucleotide sequence ID" value="NZ_JAYJLD010000004.1"/>
</dbReference>
<evidence type="ECO:0000313" key="3">
    <source>
        <dbReference type="Proteomes" id="UP001310386"/>
    </source>
</evidence>
<sequence length="74" mass="7940">MSINSDIISPFDGVIHQVNFQTGDTVKEGDVLFSISVKGVELDILSPLDGRLDKIEVSSKDPVIPGMVLATIVE</sequence>
<gene>
    <name evidence="2" type="ORF">VF724_04140</name>
</gene>
<dbReference type="SUPFAM" id="SSF51230">
    <property type="entry name" value="Single hybrid motif"/>
    <property type="match status" value="1"/>
</dbReference>
<evidence type="ECO:0000313" key="2">
    <source>
        <dbReference type="EMBL" id="MEB3100846.1"/>
    </source>
</evidence>
<dbReference type="Proteomes" id="UP001310386">
    <property type="component" value="Unassembled WGS sequence"/>
</dbReference>
<name>A0ABU5ZGQ4_9BACL</name>
<dbReference type="Gene3D" id="2.40.50.100">
    <property type="match status" value="1"/>
</dbReference>
<protein>
    <submittedName>
        <fullName evidence="2">Acetyl-CoA carboxylase biotin carboxyl carrier protein subunit</fullName>
    </submittedName>
</protein>
<comment type="caution">
    <text evidence="2">The sequence shown here is derived from an EMBL/GenBank/DDBJ whole genome shotgun (WGS) entry which is preliminary data.</text>
</comment>
<dbReference type="InterPro" id="IPR058625">
    <property type="entry name" value="MdtA-like_BSH"/>
</dbReference>
<evidence type="ECO:0000259" key="1">
    <source>
        <dbReference type="Pfam" id="PF25917"/>
    </source>
</evidence>
<dbReference type="CDD" id="cd06850">
    <property type="entry name" value="biotinyl_domain"/>
    <property type="match status" value="1"/>
</dbReference>
<dbReference type="Pfam" id="PF25917">
    <property type="entry name" value="BSH_RND"/>
    <property type="match status" value="1"/>
</dbReference>
<dbReference type="EMBL" id="JAYJLD010000004">
    <property type="protein sequence ID" value="MEB3100846.1"/>
    <property type="molecule type" value="Genomic_DNA"/>
</dbReference>
<organism evidence="2 3">
    <name type="scientific">Ferviditalea candida</name>
    <dbReference type="NCBI Taxonomy" id="3108399"/>
    <lineage>
        <taxon>Bacteria</taxon>
        <taxon>Bacillati</taxon>
        <taxon>Bacillota</taxon>
        <taxon>Bacilli</taxon>
        <taxon>Bacillales</taxon>
        <taxon>Paenibacillaceae</taxon>
        <taxon>Ferviditalea</taxon>
    </lineage>
</organism>
<proteinExistence type="predicted"/>